<comment type="caution">
    <text evidence="2">The sequence shown here is derived from an EMBL/GenBank/DDBJ whole genome shotgun (WGS) entry which is preliminary data.</text>
</comment>
<dbReference type="OrthoDB" id="7931642at2"/>
<name>A0A562NSM3_9RHOB</name>
<evidence type="ECO:0000313" key="2">
    <source>
        <dbReference type="EMBL" id="TWI35155.1"/>
    </source>
</evidence>
<sequence length="278" mass="28747">MASIENFPGRADPAAAVPDCAFFPETYSTASRLVILGIAAVAGVAGGMAMNSAADTTGAVWAVLGSAAVAGGLLSTWSPCGYSSISLLRPSGRGAKAVMGWLPTFGMHGLGYALGAVILGTLLGAIGGLAGFTGFGVTALVIMGLVGVLYGAHQLDFLRVPYPQRRAQVPHDARQRFPKWFIGGLYGLSLGLDYMTYVQTPLLYVMTLAAAFTGNIPEAIAIIALFNVGRYLPVAVNALPITDYKVQAWLARNQERAALADGAILVALGAAFLVVALL</sequence>
<keyword evidence="1" id="KW-1133">Transmembrane helix</keyword>
<gene>
    <name evidence="2" type="ORF">IQ24_01664</name>
</gene>
<protein>
    <submittedName>
        <fullName evidence="2">Cytochrome c biogenesis protein CcdA</fullName>
    </submittedName>
</protein>
<feature type="transmembrane region" description="Helical" evidence="1">
    <location>
        <begin position="59"/>
        <end position="77"/>
    </location>
</feature>
<reference evidence="2 3" key="1">
    <citation type="journal article" date="2015" name="Stand. Genomic Sci.">
        <title>Genomic Encyclopedia of Bacterial and Archaeal Type Strains, Phase III: the genomes of soil and plant-associated and newly described type strains.</title>
        <authorList>
            <person name="Whitman W.B."/>
            <person name="Woyke T."/>
            <person name="Klenk H.P."/>
            <person name="Zhou Y."/>
            <person name="Lilburn T.G."/>
            <person name="Beck B.J."/>
            <person name="De Vos P."/>
            <person name="Vandamme P."/>
            <person name="Eisen J.A."/>
            <person name="Garrity G."/>
            <person name="Hugenholtz P."/>
            <person name="Kyrpides N.C."/>
        </authorList>
    </citation>
    <scope>NUCLEOTIDE SEQUENCE [LARGE SCALE GENOMIC DNA]</scope>
    <source>
        <strain evidence="2 3">CGMCC 1.5364</strain>
    </source>
</reference>
<feature type="transmembrane region" description="Helical" evidence="1">
    <location>
        <begin position="203"/>
        <end position="226"/>
    </location>
</feature>
<feature type="transmembrane region" description="Helical" evidence="1">
    <location>
        <begin position="257"/>
        <end position="277"/>
    </location>
</feature>
<keyword evidence="1" id="KW-0812">Transmembrane</keyword>
<feature type="transmembrane region" description="Helical" evidence="1">
    <location>
        <begin position="129"/>
        <end position="152"/>
    </location>
</feature>
<proteinExistence type="predicted"/>
<feature type="transmembrane region" description="Helical" evidence="1">
    <location>
        <begin position="98"/>
        <end position="123"/>
    </location>
</feature>
<dbReference type="Proteomes" id="UP000316225">
    <property type="component" value="Unassembled WGS sequence"/>
</dbReference>
<evidence type="ECO:0000256" key="1">
    <source>
        <dbReference type="SAM" id="Phobius"/>
    </source>
</evidence>
<feature type="transmembrane region" description="Helical" evidence="1">
    <location>
        <begin position="33"/>
        <end position="53"/>
    </location>
</feature>
<accession>A0A562NSM3</accession>
<dbReference type="AlphaFoldDB" id="A0A562NSM3"/>
<keyword evidence="3" id="KW-1185">Reference proteome</keyword>
<organism evidence="2 3">
    <name type="scientific">Paracoccus sulfuroxidans</name>
    <dbReference type="NCBI Taxonomy" id="384678"/>
    <lineage>
        <taxon>Bacteria</taxon>
        <taxon>Pseudomonadati</taxon>
        <taxon>Pseudomonadota</taxon>
        <taxon>Alphaproteobacteria</taxon>
        <taxon>Rhodobacterales</taxon>
        <taxon>Paracoccaceae</taxon>
        <taxon>Paracoccus</taxon>
    </lineage>
</organism>
<keyword evidence="1" id="KW-0472">Membrane</keyword>
<evidence type="ECO:0000313" key="3">
    <source>
        <dbReference type="Proteomes" id="UP000316225"/>
    </source>
</evidence>
<dbReference type="EMBL" id="VLKU01000004">
    <property type="protein sequence ID" value="TWI35155.1"/>
    <property type="molecule type" value="Genomic_DNA"/>
</dbReference>